<keyword evidence="5" id="KW-0853">WD repeat</keyword>
<dbReference type="PROSITE" id="PS50011">
    <property type="entry name" value="PROTEIN_KINASE_DOM"/>
    <property type="match status" value="1"/>
</dbReference>
<keyword evidence="6" id="KW-1133">Transmembrane helix</keyword>
<evidence type="ECO:0000259" key="7">
    <source>
        <dbReference type="PROSITE" id="PS50011"/>
    </source>
</evidence>
<dbReference type="EMBL" id="JBHUCM010000007">
    <property type="protein sequence ID" value="MFD1536998.1"/>
    <property type="molecule type" value="Genomic_DNA"/>
</dbReference>
<keyword evidence="2" id="KW-0547">Nucleotide-binding</keyword>
<evidence type="ECO:0000313" key="8">
    <source>
        <dbReference type="EMBL" id="MFD1536998.1"/>
    </source>
</evidence>
<organism evidence="8 9">
    <name type="scientific">Nonomuraea guangzhouensis</name>
    <dbReference type="NCBI Taxonomy" id="1291555"/>
    <lineage>
        <taxon>Bacteria</taxon>
        <taxon>Bacillati</taxon>
        <taxon>Actinomycetota</taxon>
        <taxon>Actinomycetes</taxon>
        <taxon>Streptosporangiales</taxon>
        <taxon>Streptosporangiaceae</taxon>
        <taxon>Nonomuraea</taxon>
    </lineage>
</organism>
<protein>
    <submittedName>
        <fullName evidence="8">Protein kinase</fullName>
    </submittedName>
</protein>
<dbReference type="GO" id="GO:0016301">
    <property type="term" value="F:kinase activity"/>
    <property type="evidence" value="ECO:0007669"/>
    <property type="project" value="UniProtKB-KW"/>
</dbReference>
<evidence type="ECO:0000313" key="9">
    <source>
        <dbReference type="Proteomes" id="UP001597097"/>
    </source>
</evidence>
<keyword evidence="4" id="KW-0067">ATP-binding</keyword>
<name>A0ABW4G492_9ACTN</name>
<evidence type="ECO:0000256" key="5">
    <source>
        <dbReference type="PROSITE-ProRule" id="PRU00221"/>
    </source>
</evidence>
<dbReference type="InterPro" id="IPR001680">
    <property type="entry name" value="WD40_rpt"/>
</dbReference>
<feature type="repeat" description="WD" evidence="5">
    <location>
        <begin position="1023"/>
        <end position="1064"/>
    </location>
</feature>
<keyword evidence="3 8" id="KW-0418">Kinase</keyword>
<evidence type="ECO:0000256" key="3">
    <source>
        <dbReference type="ARBA" id="ARBA00022777"/>
    </source>
</evidence>
<evidence type="ECO:0000256" key="2">
    <source>
        <dbReference type="ARBA" id="ARBA00022741"/>
    </source>
</evidence>
<feature type="domain" description="Protein kinase" evidence="7">
    <location>
        <begin position="16"/>
        <end position="267"/>
    </location>
</feature>
<accession>A0ABW4G492</accession>
<feature type="transmembrane region" description="Helical" evidence="6">
    <location>
        <begin position="464"/>
        <end position="485"/>
    </location>
</feature>
<dbReference type="PROSITE" id="PS50082">
    <property type="entry name" value="WD_REPEATS_2"/>
    <property type="match status" value="1"/>
</dbReference>
<gene>
    <name evidence="8" type="ORF">ACFSJ0_08135</name>
</gene>
<dbReference type="PROSITE" id="PS00108">
    <property type="entry name" value="PROTEIN_KINASE_ST"/>
    <property type="match status" value="1"/>
</dbReference>
<dbReference type="InterPro" id="IPR000719">
    <property type="entry name" value="Prot_kinase_dom"/>
</dbReference>
<keyword evidence="1" id="KW-0808">Transferase</keyword>
<sequence>MASALLPGDPARLGDFWLAGRLGAGGQGVVYEAYDPQGVRVAIKVLHGDAAGDRDLRARFGKEVAAAQRVASFCTARVLAVDLDAPKPYLVSEYVEGPSLRQAVDGGRRFGGDELHRLATAVATALTAIHDAAVVHRDLKPDNVLLGPDGPRVIDFGVARTPEMSLTATGQVTGTPTYMAPEVFTGQRAGGPADVFAWGAIMVYAATGDDPFRAENLGAVMHRVLSAEPDLTVLPRSVRPLVSAALAKDPVGRPAARELLLGLVSGFQGSQADLLTVGSAEAGLLDRGAPADPTLGTLADDAYGFLDPAERDLVPDLFLRLVNVTDTGEVTVRAASREELAEARTPQEQAALERILEVFGYLVITRGDDIALARPALVQAWPRLRSWVGDERDGLPTHDMIRSGARHWNAHGRREGDVFQGSRLDTALRWAAAGRRHLTLSKLERDFLDACTTATRHRVRRRRLLTVALAVLLVLALVGGGVAVWQSRLVSEQSRIVAAQRDEAVAGKVAAQADTMRATDPVRAMQLSVAAWRLAPVPATRATLENAWAQRERAAFTDPDTGAETVRQMTADGRTFVSVFPQGVRIYDVRTGKRIGGWNDLKLGADRFLGAGLSPSGRLLAVAAGHAVTIWDTSTGRQTGARRKIEVPGFFGGLQFLTGDRYVNVLGSQGGDLWDLRTGATISTRAGMLRPSVTAAGDLVVNADLEGHFQLLRLPGGKPVARWHDNTTCVKDGEVAAISPDGHTVACGTDSDISFVDLRTGHTRAHRASSGWGMWFTPDGRYLVTGDDDRFRLVRVSDGDTLLDYRVEPQNVAFDGTTLRYLADETVVSLDISDLIHPVRLPGRTPETAVFSPDGRFLATQQNAGSRHLVLWDVVRRRPLGSPLKITIGDGAMALAFSADGRLLASIGAMGQRLEMRDTSQPARVSAGRLPSGWIASTVAVNGNGTLVAVGAADTTDDLEGTGHSRVFVWDVPHHRWMRSVETGNLWEVVFRPGSPMLVPVTNSGNHLIDLSTGQPTGPGFGSGGLEGRLQRMAFSPDGATLATGDGSGRLAFWDVATGDKRGPTLRASPNDGVGITQIVFSPQGDVAASIGAGQVQLWDVATPRKLGPSMAVDEDLVSAAFGSGGVVLHTLDNTGVLRDMSVGPEATAATICARAGRGLTRADWQRYLPGVPYREVCP</sequence>
<dbReference type="Pfam" id="PF00069">
    <property type="entry name" value="Pkinase"/>
    <property type="match status" value="1"/>
</dbReference>
<reference evidence="9" key="1">
    <citation type="journal article" date="2019" name="Int. J. Syst. Evol. Microbiol.">
        <title>The Global Catalogue of Microorganisms (GCM) 10K type strain sequencing project: providing services to taxonomists for standard genome sequencing and annotation.</title>
        <authorList>
            <consortium name="The Broad Institute Genomics Platform"/>
            <consortium name="The Broad Institute Genome Sequencing Center for Infectious Disease"/>
            <person name="Wu L."/>
            <person name="Ma J."/>
        </authorList>
    </citation>
    <scope>NUCLEOTIDE SEQUENCE [LARGE SCALE GENOMIC DNA]</scope>
    <source>
        <strain evidence="9">CGMCC 1.15399</strain>
    </source>
</reference>
<dbReference type="PANTHER" id="PTHR43289">
    <property type="entry name" value="MITOGEN-ACTIVATED PROTEIN KINASE KINASE KINASE 20-RELATED"/>
    <property type="match status" value="1"/>
</dbReference>
<dbReference type="RefSeq" id="WP_219527938.1">
    <property type="nucleotide sequence ID" value="NZ_JAHKRM010000003.1"/>
</dbReference>
<keyword evidence="9" id="KW-1185">Reference proteome</keyword>
<dbReference type="InterPro" id="IPR008271">
    <property type="entry name" value="Ser/Thr_kinase_AS"/>
</dbReference>
<dbReference type="CDD" id="cd14014">
    <property type="entry name" value="STKc_PknB_like"/>
    <property type="match status" value="1"/>
</dbReference>
<evidence type="ECO:0000256" key="1">
    <source>
        <dbReference type="ARBA" id="ARBA00022679"/>
    </source>
</evidence>
<dbReference type="Proteomes" id="UP001597097">
    <property type="component" value="Unassembled WGS sequence"/>
</dbReference>
<dbReference type="InterPro" id="IPR049052">
    <property type="entry name" value="nSTAND1"/>
</dbReference>
<dbReference type="Pfam" id="PF20703">
    <property type="entry name" value="nSTAND1"/>
    <property type="match status" value="1"/>
</dbReference>
<keyword evidence="6" id="KW-0472">Membrane</keyword>
<evidence type="ECO:0000256" key="6">
    <source>
        <dbReference type="SAM" id="Phobius"/>
    </source>
</evidence>
<proteinExistence type="predicted"/>
<dbReference type="PANTHER" id="PTHR43289:SF34">
    <property type="entry name" value="SERINE_THREONINE-PROTEIN KINASE YBDM-RELATED"/>
    <property type="match status" value="1"/>
</dbReference>
<dbReference type="SMART" id="SM00220">
    <property type="entry name" value="S_TKc"/>
    <property type="match status" value="1"/>
</dbReference>
<dbReference type="SMART" id="SM00320">
    <property type="entry name" value="WD40"/>
    <property type="match status" value="5"/>
</dbReference>
<comment type="caution">
    <text evidence="8">The sequence shown here is derived from an EMBL/GenBank/DDBJ whole genome shotgun (WGS) entry which is preliminary data.</text>
</comment>
<keyword evidence="6" id="KW-0812">Transmembrane</keyword>
<dbReference type="Pfam" id="PF00400">
    <property type="entry name" value="WD40"/>
    <property type="match status" value="1"/>
</dbReference>
<evidence type="ECO:0000256" key="4">
    <source>
        <dbReference type="ARBA" id="ARBA00022840"/>
    </source>
</evidence>